<feature type="transmembrane region" description="Helical" evidence="2">
    <location>
        <begin position="287"/>
        <end position="308"/>
    </location>
</feature>
<feature type="transmembrane region" description="Helical" evidence="2">
    <location>
        <begin position="192"/>
        <end position="213"/>
    </location>
</feature>
<feature type="region of interest" description="Disordered" evidence="1">
    <location>
        <begin position="1"/>
        <end position="145"/>
    </location>
</feature>
<proteinExistence type="predicted"/>
<dbReference type="KEGG" id="uli:ETAA1_01910"/>
<keyword evidence="2" id="KW-0472">Membrane</keyword>
<sequence>MPVVTCPKCSAGLKVPDGPAAAVRCPKCTTVFQPRPKPTADAGFEVVDDSKPAPKAAPRPASPPPPPAGPKKAFSLDEAVRSADKSPRRDTRDTRDDDDRPRGRSRRDDEDDRPRGRSRRDDDDDRRDRRRDADDDYDDDRPRKASKFGVARPGVLLLLISLGLYVGSLALHALLVLVSWMGADIPSGMNGLNGVVGLAGWVVGLVGFGLVTAGPPKSRGLAIAAGSVSLVHLVLACVVAFNERPERLGGGVAINWGALVTDLPSLDAVLTALVYSDRMNARGFGTLVLPLLAGLAELARLVLLGLLLGSLARATKEHRAEGMAKFGWIAAPSAVGVCMLVVLLATILAESTAKSVLRPEPPPPLGPGTNFQDVVRQQQEYGQRMQDRFKTLERTLRLWRNGSELLVYTLHIGTLVLPGVAAFGVWGGMGRRR</sequence>
<keyword evidence="4" id="KW-1185">Reference proteome</keyword>
<gene>
    <name evidence="3" type="ORF">ETAA1_01910</name>
</gene>
<feature type="transmembrane region" description="Helical" evidence="2">
    <location>
        <begin position="328"/>
        <end position="349"/>
    </location>
</feature>
<dbReference type="AlphaFoldDB" id="A0A517XLG3"/>
<protein>
    <submittedName>
        <fullName evidence="3">Uncharacterized protein</fullName>
    </submittedName>
</protein>
<evidence type="ECO:0000256" key="2">
    <source>
        <dbReference type="SAM" id="Phobius"/>
    </source>
</evidence>
<feature type="transmembrane region" description="Helical" evidence="2">
    <location>
        <begin position="220"/>
        <end position="241"/>
    </location>
</feature>
<evidence type="ECO:0000256" key="1">
    <source>
        <dbReference type="SAM" id="MobiDB-lite"/>
    </source>
</evidence>
<evidence type="ECO:0000313" key="3">
    <source>
        <dbReference type="EMBL" id="QDU18306.1"/>
    </source>
</evidence>
<dbReference type="Proteomes" id="UP000319576">
    <property type="component" value="Chromosome"/>
</dbReference>
<evidence type="ECO:0000313" key="4">
    <source>
        <dbReference type="Proteomes" id="UP000319576"/>
    </source>
</evidence>
<organism evidence="3 4">
    <name type="scientific">Urbifossiella limnaea</name>
    <dbReference type="NCBI Taxonomy" id="2528023"/>
    <lineage>
        <taxon>Bacteria</taxon>
        <taxon>Pseudomonadati</taxon>
        <taxon>Planctomycetota</taxon>
        <taxon>Planctomycetia</taxon>
        <taxon>Gemmatales</taxon>
        <taxon>Gemmataceae</taxon>
        <taxon>Urbifossiella</taxon>
    </lineage>
</organism>
<name>A0A517XLG3_9BACT</name>
<feature type="transmembrane region" description="Helical" evidence="2">
    <location>
        <begin position="405"/>
        <end position="426"/>
    </location>
</feature>
<dbReference type="EMBL" id="CP036273">
    <property type="protein sequence ID" value="QDU18306.1"/>
    <property type="molecule type" value="Genomic_DNA"/>
</dbReference>
<feature type="compositionally biased region" description="Pro residues" evidence="1">
    <location>
        <begin position="55"/>
        <end position="69"/>
    </location>
</feature>
<keyword evidence="2" id="KW-1133">Transmembrane helix</keyword>
<reference evidence="3 4" key="1">
    <citation type="submission" date="2019-02" db="EMBL/GenBank/DDBJ databases">
        <title>Deep-cultivation of Planctomycetes and their phenomic and genomic characterization uncovers novel biology.</title>
        <authorList>
            <person name="Wiegand S."/>
            <person name="Jogler M."/>
            <person name="Boedeker C."/>
            <person name="Pinto D."/>
            <person name="Vollmers J."/>
            <person name="Rivas-Marin E."/>
            <person name="Kohn T."/>
            <person name="Peeters S.H."/>
            <person name="Heuer A."/>
            <person name="Rast P."/>
            <person name="Oberbeckmann S."/>
            <person name="Bunk B."/>
            <person name="Jeske O."/>
            <person name="Meyerdierks A."/>
            <person name="Storesund J.E."/>
            <person name="Kallscheuer N."/>
            <person name="Luecker S."/>
            <person name="Lage O.M."/>
            <person name="Pohl T."/>
            <person name="Merkel B.J."/>
            <person name="Hornburger P."/>
            <person name="Mueller R.-W."/>
            <person name="Bruemmer F."/>
            <person name="Labrenz M."/>
            <person name="Spormann A.M."/>
            <person name="Op den Camp H."/>
            <person name="Overmann J."/>
            <person name="Amann R."/>
            <person name="Jetten M.S.M."/>
            <person name="Mascher T."/>
            <person name="Medema M.H."/>
            <person name="Devos D.P."/>
            <person name="Kaster A.-K."/>
            <person name="Ovreas L."/>
            <person name="Rohde M."/>
            <person name="Galperin M.Y."/>
            <person name="Jogler C."/>
        </authorList>
    </citation>
    <scope>NUCLEOTIDE SEQUENCE [LARGE SCALE GENOMIC DNA]</scope>
    <source>
        <strain evidence="3 4">ETA_A1</strain>
    </source>
</reference>
<accession>A0A517XLG3</accession>
<feature type="compositionally biased region" description="Basic and acidic residues" evidence="1">
    <location>
        <begin position="74"/>
        <end position="133"/>
    </location>
</feature>
<feature type="transmembrane region" description="Helical" evidence="2">
    <location>
        <begin position="154"/>
        <end position="180"/>
    </location>
</feature>
<dbReference type="OrthoDB" id="207848at2"/>
<keyword evidence="2" id="KW-0812">Transmembrane</keyword>
<dbReference type="RefSeq" id="WP_145233489.1">
    <property type="nucleotide sequence ID" value="NZ_CP036273.1"/>
</dbReference>